<dbReference type="InterPro" id="IPR000471">
    <property type="entry name" value="Interferon_alpha/beta/delta"/>
</dbReference>
<dbReference type="SUPFAM" id="SSF47266">
    <property type="entry name" value="4-helical cytokines"/>
    <property type="match status" value="1"/>
</dbReference>
<comment type="subcellular location">
    <subcellularLocation>
        <location evidence="1">Secreted</location>
    </subcellularLocation>
</comment>
<dbReference type="Ensembl" id="ENSSSCT00035041821.1">
    <property type="protein sequence ID" value="ENSSSCP00035016732.1"/>
    <property type="gene ID" value="ENSSSCG00035031581.1"/>
</dbReference>
<dbReference type="PROSITE" id="PS00252">
    <property type="entry name" value="INTERFERON_A_B_D"/>
    <property type="match status" value="1"/>
</dbReference>
<proteinExistence type="inferred from homology"/>
<dbReference type="PANTHER" id="PTHR11691">
    <property type="entry name" value="TYPE I INTERFERON"/>
    <property type="match status" value="1"/>
</dbReference>
<evidence type="ECO:0000256" key="4">
    <source>
        <dbReference type="ARBA" id="ARBA00023118"/>
    </source>
</evidence>
<protein>
    <submittedName>
        <fullName evidence="7">Uncharacterized protein</fullName>
    </submittedName>
</protein>
<dbReference type="Proteomes" id="UP000694726">
    <property type="component" value="Unplaced"/>
</dbReference>
<dbReference type="Gene3D" id="1.20.1250.10">
    <property type="match status" value="1"/>
</dbReference>
<keyword evidence="4 6" id="KW-0051">Antiviral defense</keyword>
<dbReference type="GO" id="GO:0005125">
    <property type="term" value="F:cytokine activity"/>
    <property type="evidence" value="ECO:0007669"/>
    <property type="project" value="UniProtKB-KW"/>
</dbReference>
<evidence type="ECO:0000256" key="1">
    <source>
        <dbReference type="ARBA" id="ARBA00004613"/>
    </source>
</evidence>
<dbReference type="PRINTS" id="PR00266">
    <property type="entry name" value="INTERFERONAB"/>
</dbReference>
<evidence type="ECO:0000313" key="8">
    <source>
        <dbReference type="Proteomes" id="UP000694720"/>
    </source>
</evidence>
<dbReference type="GO" id="GO:0051607">
    <property type="term" value="P:defense response to virus"/>
    <property type="evidence" value="ECO:0007669"/>
    <property type="project" value="UniProtKB-KW"/>
</dbReference>
<dbReference type="Ensembl" id="ENSSSCT00015071079.1">
    <property type="protein sequence ID" value="ENSSSCP00015028487.1"/>
    <property type="gene ID" value="ENSSSCG00015053377.1"/>
</dbReference>
<evidence type="ECO:0000256" key="2">
    <source>
        <dbReference type="ARBA" id="ARBA00022514"/>
    </source>
</evidence>
<reference evidence="7" key="1">
    <citation type="submission" date="2025-05" db="UniProtKB">
        <authorList>
            <consortium name="Ensembl"/>
        </authorList>
    </citation>
    <scope>IDENTIFICATION</scope>
</reference>
<dbReference type="SMART" id="SM00076">
    <property type="entry name" value="IFabd"/>
    <property type="match status" value="1"/>
</dbReference>
<comment type="similarity">
    <text evidence="6">Belongs to the alpha/beta interferon family.</text>
</comment>
<evidence type="ECO:0000256" key="3">
    <source>
        <dbReference type="ARBA" id="ARBA00022525"/>
    </source>
</evidence>
<dbReference type="AlphaFoldDB" id="A0A8D0ZE40"/>
<dbReference type="Pfam" id="PF00143">
    <property type="entry name" value="Interferon"/>
    <property type="match status" value="1"/>
</dbReference>
<sequence length="288" mass="33161">MHASILPTGEKCRWQDRDKAPSSAFCTEKTKVFFSLLNHHKIAQRLGDAPSLLLPGTLKAHLASLPFQNPIKRLPAPSCGQLKKHTARSSREGTFVLIVERCPLASWWPSEESLKFSMAQVYLLVAGVMLCSTPACSLGQNLSGIPSQENREISTYLWWMKRIPSQLCLKERTDFKFPWKRDNNTPIQMTQGTCYHHLILQQISNLFNTEESRAAWNNTLLDQLLSRLHHSLEQLWKQMDKDNLACPYWETVVRKYFQGIHRYLKGKEYSLCAWEVVRVKIGECLSLM</sequence>
<dbReference type="GO" id="GO:0005615">
    <property type="term" value="C:extracellular space"/>
    <property type="evidence" value="ECO:0007669"/>
    <property type="project" value="UniProtKB-KW"/>
</dbReference>
<dbReference type="Proteomes" id="UP000694720">
    <property type="component" value="Unplaced"/>
</dbReference>
<dbReference type="InterPro" id="IPR009079">
    <property type="entry name" value="4_helix_cytokine-like_core"/>
</dbReference>
<dbReference type="FunFam" id="1.20.1250.10:FF:000001">
    <property type="entry name" value="Interferon alpha"/>
    <property type="match status" value="1"/>
</dbReference>
<evidence type="ECO:0000313" key="7">
    <source>
        <dbReference type="Ensembl" id="ENSSSCP00035016732.1"/>
    </source>
</evidence>
<dbReference type="GO" id="GO:0005126">
    <property type="term" value="F:cytokine receptor binding"/>
    <property type="evidence" value="ECO:0007669"/>
    <property type="project" value="InterPro"/>
</dbReference>
<keyword evidence="3" id="KW-0964">Secreted</keyword>
<dbReference type="PANTHER" id="PTHR11691:SF61">
    <property type="entry name" value="INTERFERON-DELTA-4"/>
    <property type="match status" value="1"/>
</dbReference>
<name>A0A8D0ZE40_PIG</name>
<accession>A0A8D0ZE40</accession>
<organism evidence="7 8">
    <name type="scientific">Sus scrofa</name>
    <name type="common">Pig</name>
    <dbReference type="NCBI Taxonomy" id="9823"/>
    <lineage>
        <taxon>Eukaryota</taxon>
        <taxon>Metazoa</taxon>
        <taxon>Chordata</taxon>
        <taxon>Craniata</taxon>
        <taxon>Vertebrata</taxon>
        <taxon>Euteleostomi</taxon>
        <taxon>Mammalia</taxon>
        <taxon>Eutheria</taxon>
        <taxon>Laurasiatheria</taxon>
        <taxon>Artiodactyla</taxon>
        <taxon>Suina</taxon>
        <taxon>Suidae</taxon>
        <taxon>Sus</taxon>
    </lineage>
</organism>
<evidence type="ECO:0000256" key="6">
    <source>
        <dbReference type="RuleBase" id="RU000436"/>
    </source>
</evidence>
<keyword evidence="5" id="KW-1015">Disulfide bond</keyword>
<keyword evidence="2 6" id="KW-0202">Cytokine</keyword>
<evidence type="ECO:0000256" key="5">
    <source>
        <dbReference type="ARBA" id="ARBA00023157"/>
    </source>
</evidence>